<dbReference type="EMBL" id="JYDH01000157">
    <property type="protein sequence ID" value="KRY29866.1"/>
    <property type="molecule type" value="Genomic_DNA"/>
</dbReference>
<accession>A0A0V1AYS6</accession>
<reference evidence="1 2" key="1">
    <citation type="submission" date="2015-01" db="EMBL/GenBank/DDBJ databases">
        <title>Evolution of Trichinella species and genotypes.</title>
        <authorList>
            <person name="Korhonen P.K."/>
            <person name="Edoardo P."/>
            <person name="Giuseppe L.R."/>
            <person name="Gasser R.B."/>
        </authorList>
    </citation>
    <scope>NUCLEOTIDE SEQUENCE [LARGE SCALE GENOMIC DNA]</scope>
    <source>
        <strain evidence="1">ISS3</strain>
    </source>
</reference>
<dbReference type="AlphaFoldDB" id="A0A0V1AYS6"/>
<keyword evidence="2" id="KW-1185">Reference proteome</keyword>
<evidence type="ECO:0000313" key="1">
    <source>
        <dbReference type="EMBL" id="KRY29866.1"/>
    </source>
</evidence>
<protein>
    <submittedName>
        <fullName evidence="1">Uncharacterized protein</fullName>
    </submittedName>
</protein>
<proteinExistence type="predicted"/>
<sequence length="64" mass="7682">MEKFFQTNLLPITTQNVNYFKLLQLLLYFLFYCWSRKLVNTMNGRRNFISKLLILSNTDVSTNI</sequence>
<comment type="caution">
    <text evidence="1">The sequence shown here is derived from an EMBL/GenBank/DDBJ whole genome shotgun (WGS) entry which is preliminary data.</text>
</comment>
<organism evidence="1 2">
    <name type="scientific">Trichinella spiralis</name>
    <name type="common">Trichina worm</name>
    <dbReference type="NCBI Taxonomy" id="6334"/>
    <lineage>
        <taxon>Eukaryota</taxon>
        <taxon>Metazoa</taxon>
        <taxon>Ecdysozoa</taxon>
        <taxon>Nematoda</taxon>
        <taxon>Enoplea</taxon>
        <taxon>Dorylaimia</taxon>
        <taxon>Trichinellida</taxon>
        <taxon>Trichinellidae</taxon>
        <taxon>Trichinella</taxon>
    </lineage>
</organism>
<dbReference type="InParanoid" id="A0A0V1AYS6"/>
<gene>
    <name evidence="1" type="ORF">T01_14793</name>
</gene>
<name>A0A0V1AYS6_TRISP</name>
<dbReference type="Proteomes" id="UP000054776">
    <property type="component" value="Unassembled WGS sequence"/>
</dbReference>
<evidence type="ECO:0000313" key="2">
    <source>
        <dbReference type="Proteomes" id="UP000054776"/>
    </source>
</evidence>